<dbReference type="SUPFAM" id="SSF48498">
    <property type="entry name" value="Tetracyclin repressor-like, C-terminal domain"/>
    <property type="match status" value="1"/>
</dbReference>
<feature type="domain" description="HTH tetR-type" evidence="6">
    <location>
        <begin position="31"/>
        <end position="91"/>
    </location>
</feature>
<evidence type="ECO:0000256" key="4">
    <source>
        <dbReference type="PROSITE-ProRule" id="PRU00335"/>
    </source>
</evidence>
<dbReference type="InterPro" id="IPR036271">
    <property type="entry name" value="Tet_transcr_reg_TetR-rel_C_sf"/>
</dbReference>
<dbReference type="GO" id="GO:0000976">
    <property type="term" value="F:transcription cis-regulatory region binding"/>
    <property type="evidence" value="ECO:0007669"/>
    <property type="project" value="TreeGrafter"/>
</dbReference>
<keyword evidence="1" id="KW-0805">Transcription regulation</keyword>
<reference evidence="7 8" key="1">
    <citation type="submission" date="2020-08" db="EMBL/GenBank/DDBJ databases">
        <authorList>
            <person name="Mo P."/>
        </authorList>
    </citation>
    <scope>NUCLEOTIDE SEQUENCE [LARGE SCALE GENOMIC DNA]</scope>
    <source>
        <strain evidence="7 8">CGMCC 4.1532</strain>
    </source>
</reference>
<dbReference type="Proteomes" id="UP000515728">
    <property type="component" value="Chromosome"/>
</dbReference>
<dbReference type="PROSITE" id="PS50977">
    <property type="entry name" value="HTH_TETR_2"/>
    <property type="match status" value="1"/>
</dbReference>
<dbReference type="KEGG" id="ppel:H6H00_18500"/>
<evidence type="ECO:0000313" key="8">
    <source>
        <dbReference type="Proteomes" id="UP000515728"/>
    </source>
</evidence>
<name>A0A7G7MBS7_9PSEU</name>
<gene>
    <name evidence="7" type="ORF">H6H00_18500</name>
</gene>
<dbReference type="SUPFAM" id="SSF46689">
    <property type="entry name" value="Homeodomain-like"/>
    <property type="match status" value="1"/>
</dbReference>
<dbReference type="Pfam" id="PF17932">
    <property type="entry name" value="TetR_C_24"/>
    <property type="match status" value="1"/>
</dbReference>
<organism evidence="7 8">
    <name type="scientific">Pseudonocardia petroleophila</name>
    <dbReference type="NCBI Taxonomy" id="37331"/>
    <lineage>
        <taxon>Bacteria</taxon>
        <taxon>Bacillati</taxon>
        <taxon>Actinomycetota</taxon>
        <taxon>Actinomycetes</taxon>
        <taxon>Pseudonocardiales</taxon>
        <taxon>Pseudonocardiaceae</taxon>
        <taxon>Pseudonocardia</taxon>
    </lineage>
</organism>
<evidence type="ECO:0000256" key="1">
    <source>
        <dbReference type="ARBA" id="ARBA00023015"/>
    </source>
</evidence>
<evidence type="ECO:0000313" key="7">
    <source>
        <dbReference type="EMBL" id="QNG50238.1"/>
    </source>
</evidence>
<keyword evidence="3" id="KW-0804">Transcription</keyword>
<feature type="region of interest" description="Disordered" evidence="5">
    <location>
        <begin position="1"/>
        <end position="28"/>
    </location>
</feature>
<evidence type="ECO:0000256" key="5">
    <source>
        <dbReference type="SAM" id="MobiDB-lite"/>
    </source>
</evidence>
<feature type="DNA-binding region" description="H-T-H motif" evidence="4">
    <location>
        <begin position="54"/>
        <end position="73"/>
    </location>
</feature>
<proteinExistence type="predicted"/>
<dbReference type="InterPro" id="IPR001647">
    <property type="entry name" value="HTH_TetR"/>
</dbReference>
<keyword evidence="8" id="KW-1185">Reference proteome</keyword>
<dbReference type="AlphaFoldDB" id="A0A7G7MBS7"/>
<dbReference type="GO" id="GO:0003700">
    <property type="term" value="F:DNA-binding transcription factor activity"/>
    <property type="evidence" value="ECO:0007669"/>
    <property type="project" value="TreeGrafter"/>
</dbReference>
<dbReference type="PRINTS" id="PR00455">
    <property type="entry name" value="HTHTETR"/>
</dbReference>
<feature type="compositionally biased region" description="Basic and acidic residues" evidence="5">
    <location>
        <begin position="1"/>
        <end position="10"/>
    </location>
</feature>
<dbReference type="InterPro" id="IPR041490">
    <property type="entry name" value="KstR2_TetR_C"/>
</dbReference>
<evidence type="ECO:0000256" key="2">
    <source>
        <dbReference type="ARBA" id="ARBA00023125"/>
    </source>
</evidence>
<evidence type="ECO:0000256" key="3">
    <source>
        <dbReference type="ARBA" id="ARBA00023163"/>
    </source>
</evidence>
<dbReference type="EMBL" id="CP060131">
    <property type="protein sequence ID" value="QNG50238.1"/>
    <property type="molecule type" value="Genomic_DNA"/>
</dbReference>
<dbReference type="Pfam" id="PF00440">
    <property type="entry name" value="TetR_N"/>
    <property type="match status" value="1"/>
</dbReference>
<dbReference type="Gene3D" id="1.10.10.60">
    <property type="entry name" value="Homeodomain-like"/>
    <property type="match status" value="1"/>
</dbReference>
<dbReference type="InterPro" id="IPR050109">
    <property type="entry name" value="HTH-type_TetR-like_transc_reg"/>
</dbReference>
<dbReference type="Gene3D" id="1.10.357.10">
    <property type="entry name" value="Tetracycline Repressor, domain 2"/>
    <property type="match status" value="1"/>
</dbReference>
<dbReference type="PANTHER" id="PTHR30055:SF234">
    <property type="entry name" value="HTH-TYPE TRANSCRIPTIONAL REGULATOR BETI"/>
    <property type="match status" value="1"/>
</dbReference>
<dbReference type="RefSeq" id="WP_185717000.1">
    <property type="nucleotide sequence ID" value="NZ_BAAAWI010000001.1"/>
</dbReference>
<dbReference type="InterPro" id="IPR023772">
    <property type="entry name" value="DNA-bd_HTH_TetR-type_CS"/>
</dbReference>
<dbReference type="InterPro" id="IPR009057">
    <property type="entry name" value="Homeodomain-like_sf"/>
</dbReference>
<evidence type="ECO:0000259" key="6">
    <source>
        <dbReference type="PROSITE" id="PS50977"/>
    </source>
</evidence>
<dbReference type="PROSITE" id="PS01081">
    <property type="entry name" value="HTH_TETR_1"/>
    <property type="match status" value="1"/>
</dbReference>
<dbReference type="PANTHER" id="PTHR30055">
    <property type="entry name" value="HTH-TYPE TRANSCRIPTIONAL REGULATOR RUTR"/>
    <property type="match status" value="1"/>
</dbReference>
<keyword evidence="2 4" id="KW-0238">DNA-binding</keyword>
<protein>
    <submittedName>
        <fullName evidence="7">TetR/AcrR family transcriptional regulator</fullName>
    </submittedName>
</protein>
<sequence length="234" mass="26052">MAAAADRDTDPAVPRRRPGRPRLTEPSPEYRRRLEEIIDTATVVFHERGFDAGSLDDVAAVLGLSKASLYHYVRSKAQLLYLIFDRAITLSLHRLDAMSGIPDPRERLAALIAHQVRMVSEEPSLFAVFFDQRPRLDDSFDADIRRKERAYVRRIAEVVEAATVADGPTRLDARHAAHALLGMTSWVYKWMDPVRDTPEDVARTMIGLVLGPGVPAPESRFPLDPTRSGLAASG</sequence>
<accession>A0A7G7MBS7</accession>